<dbReference type="InterPro" id="IPR052360">
    <property type="entry name" value="Transcr_Regulatory_Proteins"/>
</dbReference>
<dbReference type="PROSITE" id="PS00463">
    <property type="entry name" value="ZN2_CY6_FUNGAL_1"/>
    <property type="match status" value="1"/>
</dbReference>
<dbReference type="PANTHER" id="PTHR36206">
    <property type="entry name" value="ASPERCRYPTIN BIOSYNTHESIS CLUSTER-SPECIFIC TRANSCRIPTION REGULATOR ATNN-RELATED"/>
    <property type="match status" value="1"/>
</dbReference>
<dbReference type="InterPro" id="IPR021858">
    <property type="entry name" value="Fun_TF"/>
</dbReference>
<evidence type="ECO:0000259" key="8">
    <source>
        <dbReference type="PROSITE" id="PS50048"/>
    </source>
</evidence>
<dbReference type="EMBL" id="JBFXLU010000485">
    <property type="protein sequence ID" value="KAL2825544.1"/>
    <property type="molecule type" value="Genomic_DNA"/>
</dbReference>
<keyword evidence="10" id="KW-1185">Reference proteome</keyword>
<feature type="compositionally biased region" description="Polar residues" evidence="7">
    <location>
        <begin position="62"/>
        <end position="80"/>
    </location>
</feature>
<feature type="region of interest" description="Disordered" evidence="7">
    <location>
        <begin position="397"/>
        <end position="416"/>
    </location>
</feature>
<dbReference type="SMART" id="SM00066">
    <property type="entry name" value="GAL4"/>
    <property type="match status" value="1"/>
</dbReference>
<dbReference type="SUPFAM" id="SSF57701">
    <property type="entry name" value="Zn2/Cys6 DNA-binding domain"/>
    <property type="match status" value="1"/>
</dbReference>
<evidence type="ECO:0000256" key="7">
    <source>
        <dbReference type="SAM" id="MobiDB-lite"/>
    </source>
</evidence>
<evidence type="ECO:0000256" key="4">
    <source>
        <dbReference type="ARBA" id="ARBA00023125"/>
    </source>
</evidence>
<accession>A0ABR4ICU2</accession>
<dbReference type="Gene3D" id="4.10.240.10">
    <property type="entry name" value="Zn(2)-C6 fungal-type DNA-binding domain"/>
    <property type="match status" value="1"/>
</dbReference>
<dbReference type="PROSITE" id="PS50048">
    <property type="entry name" value="ZN2_CY6_FUNGAL_2"/>
    <property type="match status" value="1"/>
</dbReference>
<dbReference type="Pfam" id="PF00172">
    <property type="entry name" value="Zn_clus"/>
    <property type="match status" value="1"/>
</dbReference>
<feature type="domain" description="Zn(2)-C6 fungal-type" evidence="8">
    <location>
        <begin position="24"/>
        <end position="54"/>
    </location>
</feature>
<feature type="region of interest" description="Disordered" evidence="7">
    <location>
        <begin position="61"/>
        <end position="80"/>
    </location>
</feature>
<protein>
    <recommendedName>
        <fullName evidence="8">Zn(2)-C6 fungal-type domain-containing protein</fullName>
    </recommendedName>
</protein>
<dbReference type="Proteomes" id="UP001610446">
    <property type="component" value="Unassembled WGS sequence"/>
</dbReference>
<keyword evidence="5" id="KW-0804">Transcription</keyword>
<evidence type="ECO:0000313" key="9">
    <source>
        <dbReference type="EMBL" id="KAL2825544.1"/>
    </source>
</evidence>
<sequence length="596" mass="65299">MLTLFGFQQKTYHPRRAHKKSRAGCLTCKKRRVKCDETHPTCRRCIRTGWSCTWPDVPSQAEDPSQTLQPATPRQDAPSTLSISFPIPSRIFQTQRETHFFDFFRLHTVTNLSVWSPSSFWQRLVLQMAHSEPAARRAAIALGALHAEGSATDPALRCYGEALATLRGLLVESGSGSVSATNVDVCLTTCLLLSCFEIARKDYVAARIHYARGLEILKLCDNNESSSGVRDQGYLTSISEEPLQTTFSLLETHIIAFLSNRPSPGYVHDPVYSTPSATASPSSSSSFSSPTTFLTDLTLSIPCIFPSLSTATESFLRIQHAIQSAITRVSYQLAFAQAIPIPDHEGIYPHREAYGASVEFPGELEGVLREGLALARVWEAAFEGFVQGVHDASEASGAMGGEMELGDRDGTTRNGSGRSFRDERLITLLRGLAGILTIRCSRDPALGEMGYDIFRAEYDSALAHFERAVELAWAEKETSGGNGGSAQPLFSLGLGVLHGLYDLVAKCRDLGIRQRGLDVLARMPFREGLWDGPNAHRVVEAIVGFEEGNRIPGLDVPEGIPNEYRLVGVNFMFSPGRFKIIADSIEGRGFCSVELD</sequence>
<evidence type="ECO:0000256" key="3">
    <source>
        <dbReference type="ARBA" id="ARBA00023015"/>
    </source>
</evidence>
<proteinExistence type="predicted"/>
<keyword evidence="1" id="KW-0479">Metal-binding</keyword>
<name>A0ABR4ICU2_9EURO</name>
<dbReference type="InterPro" id="IPR036864">
    <property type="entry name" value="Zn2-C6_fun-type_DNA-bd_sf"/>
</dbReference>
<dbReference type="Pfam" id="PF11951">
    <property type="entry name" value="Fungal_trans_2"/>
    <property type="match status" value="1"/>
</dbReference>
<gene>
    <name evidence="9" type="ORF">BJY01DRAFT_154799</name>
</gene>
<dbReference type="CDD" id="cd00067">
    <property type="entry name" value="GAL4"/>
    <property type="match status" value="1"/>
</dbReference>
<keyword evidence="2" id="KW-0862">Zinc</keyword>
<dbReference type="InterPro" id="IPR001138">
    <property type="entry name" value="Zn2Cys6_DnaBD"/>
</dbReference>
<evidence type="ECO:0000256" key="5">
    <source>
        <dbReference type="ARBA" id="ARBA00023163"/>
    </source>
</evidence>
<evidence type="ECO:0000256" key="6">
    <source>
        <dbReference type="ARBA" id="ARBA00023242"/>
    </source>
</evidence>
<reference evidence="9 10" key="1">
    <citation type="submission" date="2024-07" db="EMBL/GenBank/DDBJ databases">
        <title>Section-level genome sequencing and comparative genomics of Aspergillus sections Usti and Cavernicolus.</title>
        <authorList>
            <consortium name="Lawrence Berkeley National Laboratory"/>
            <person name="Nybo J.L."/>
            <person name="Vesth T.C."/>
            <person name="Theobald S."/>
            <person name="Frisvad J.C."/>
            <person name="Larsen T.O."/>
            <person name="Kjaerboelling I."/>
            <person name="Rothschild-Mancinelli K."/>
            <person name="Lyhne E.K."/>
            <person name="Kogle M.E."/>
            <person name="Barry K."/>
            <person name="Clum A."/>
            <person name="Na H."/>
            <person name="Ledsgaard L."/>
            <person name="Lin J."/>
            <person name="Lipzen A."/>
            <person name="Kuo A."/>
            <person name="Riley R."/>
            <person name="Mondo S."/>
            <person name="Labutti K."/>
            <person name="Haridas S."/>
            <person name="Pangalinan J."/>
            <person name="Salamov A.A."/>
            <person name="Simmons B.A."/>
            <person name="Magnuson J.K."/>
            <person name="Chen J."/>
            <person name="Drula E."/>
            <person name="Henrissat B."/>
            <person name="Wiebenga A."/>
            <person name="Lubbers R.J."/>
            <person name="Gomes A.C."/>
            <person name="Makela M.R."/>
            <person name="Stajich J."/>
            <person name="Grigoriev I.V."/>
            <person name="Mortensen U.H."/>
            <person name="De Vries R.P."/>
            <person name="Baker S.E."/>
            <person name="Andersen M.R."/>
        </authorList>
    </citation>
    <scope>NUCLEOTIDE SEQUENCE [LARGE SCALE GENOMIC DNA]</scope>
    <source>
        <strain evidence="9 10">CBS 123904</strain>
    </source>
</reference>
<keyword evidence="6" id="KW-0539">Nucleus</keyword>
<dbReference type="PANTHER" id="PTHR36206:SF12">
    <property type="entry name" value="ASPERCRYPTIN BIOSYNTHESIS CLUSTER-SPECIFIC TRANSCRIPTION REGULATOR ATNN-RELATED"/>
    <property type="match status" value="1"/>
</dbReference>
<keyword evidence="3" id="KW-0805">Transcription regulation</keyword>
<evidence type="ECO:0000256" key="1">
    <source>
        <dbReference type="ARBA" id="ARBA00022723"/>
    </source>
</evidence>
<comment type="caution">
    <text evidence="9">The sequence shown here is derived from an EMBL/GenBank/DDBJ whole genome shotgun (WGS) entry which is preliminary data.</text>
</comment>
<evidence type="ECO:0000313" key="10">
    <source>
        <dbReference type="Proteomes" id="UP001610446"/>
    </source>
</evidence>
<organism evidence="9 10">
    <name type="scientific">Aspergillus pseudoustus</name>
    <dbReference type="NCBI Taxonomy" id="1810923"/>
    <lineage>
        <taxon>Eukaryota</taxon>
        <taxon>Fungi</taxon>
        <taxon>Dikarya</taxon>
        <taxon>Ascomycota</taxon>
        <taxon>Pezizomycotina</taxon>
        <taxon>Eurotiomycetes</taxon>
        <taxon>Eurotiomycetidae</taxon>
        <taxon>Eurotiales</taxon>
        <taxon>Aspergillaceae</taxon>
        <taxon>Aspergillus</taxon>
        <taxon>Aspergillus subgen. Nidulantes</taxon>
    </lineage>
</organism>
<evidence type="ECO:0000256" key="2">
    <source>
        <dbReference type="ARBA" id="ARBA00022833"/>
    </source>
</evidence>
<keyword evidence="4" id="KW-0238">DNA-binding</keyword>